<evidence type="ECO:0000313" key="2">
    <source>
        <dbReference type="EMBL" id="KAK4796375.1"/>
    </source>
</evidence>
<reference evidence="2 3" key="1">
    <citation type="journal article" date="2023" name="Hortic Res">
        <title>Pangenome of water caltrop reveals structural variations and asymmetric subgenome divergence after allopolyploidization.</title>
        <authorList>
            <person name="Zhang X."/>
            <person name="Chen Y."/>
            <person name="Wang L."/>
            <person name="Yuan Y."/>
            <person name="Fang M."/>
            <person name="Shi L."/>
            <person name="Lu R."/>
            <person name="Comes H.P."/>
            <person name="Ma Y."/>
            <person name="Chen Y."/>
            <person name="Huang G."/>
            <person name="Zhou Y."/>
            <person name="Zheng Z."/>
            <person name="Qiu Y."/>
        </authorList>
    </citation>
    <scope>NUCLEOTIDE SEQUENCE [LARGE SCALE GENOMIC DNA]</scope>
    <source>
        <strain evidence="2">F231</strain>
    </source>
</reference>
<name>A0AAN7MFW6_TRANT</name>
<keyword evidence="1" id="KW-0472">Membrane</keyword>
<keyword evidence="1" id="KW-0812">Transmembrane</keyword>
<dbReference type="PANTHER" id="PTHR35275">
    <property type="entry name" value="ZCF37"/>
    <property type="match status" value="1"/>
</dbReference>
<dbReference type="EMBL" id="JAXQNO010000006">
    <property type="protein sequence ID" value="KAK4796375.1"/>
    <property type="molecule type" value="Genomic_DNA"/>
</dbReference>
<feature type="transmembrane region" description="Helical" evidence="1">
    <location>
        <begin position="126"/>
        <end position="143"/>
    </location>
</feature>
<sequence length="178" mass="20705">MFRSLVWCGTGYGKEEAGEDEYDDDEPWRKQRRRFFFKCRRDRQRSIKNPYSGSGLGKFSFLMADLKEKREKMRCKLRQRVAVRVTQRSVIEAIASEEAGKNSGQVLLENRSNNSMAFLFNEAEPGLSVAAMVILVMILLAFFDKPVVILCSSAAWYIVPELREIQPNSRRVLWRKKQ</sequence>
<comment type="caution">
    <text evidence="2">The sequence shown here is derived from an EMBL/GenBank/DDBJ whole genome shotgun (WGS) entry which is preliminary data.</text>
</comment>
<gene>
    <name evidence="2" type="ORF">SAY86_028701</name>
</gene>
<proteinExistence type="predicted"/>
<dbReference type="Proteomes" id="UP001346149">
    <property type="component" value="Unassembled WGS sequence"/>
</dbReference>
<protein>
    <submittedName>
        <fullName evidence="2">Uncharacterized protein</fullName>
    </submittedName>
</protein>
<dbReference type="InterPro" id="IPR045880">
    <property type="entry name" value="ZCF37"/>
</dbReference>
<evidence type="ECO:0000256" key="1">
    <source>
        <dbReference type="SAM" id="Phobius"/>
    </source>
</evidence>
<keyword evidence="3" id="KW-1185">Reference proteome</keyword>
<evidence type="ECO:0000313" key="3">
    <source>
        <dbReference type="Proteomes" id="UP001346149"/>
    </source>
</evidence>
<accession>A0AAN7MFW6</accession>
<keyword evidence="1" id="KW-1133">Transmembrane helix</keyword>
<organism evidence="2 3">
    <name type="scientific">Trapa natans</name>
    <name type="common">Water chestnut</name>
    <dbReference type="NCBI Taxonomy" id="22666"/>
    <lineage>
        <taxon>Eukaryota</taxon>
        <taxon>Viridiplantae</taxon>
        <taxon>Streptophyta</taxon>
        <taxon>Embryophyta</taxon>
        <taxon>Tracheophyta</taxon>
        <taxon>Spermatophyta</taxon>
        <taxon>Magnoliopsida</taxon>
        <taxon>eudicotyledons</taxon>
        <taxon>Gunneridae</taxon>
        <taxon>Pentapetalae</taxon>
        <taxon>rosids</taxon>
        <taxon>malvids</taxon>
        <taxon>Myrtales</taxon>
        <taxon>Lythraceae</taxon>
        <taxon>Trapa</taxon>
    </lineage>
</organism>
<dbReference type="AlphaFoldDB" id="A0AAN7MFW6"/>
<dbReference type="PANTHER" id="PTHR35275:SF1">
    <property type="entry name" value="OS07G0585900 PROTEIN"/>
    <property type="match status" value="1"/>
</dbReference>